<keyword evidence="2" id="KW-0175">Coiled coil</keyword>
<gene>
    <name evidence="4" type="primary">PLP1</name>
    <name evidence="4" type="ORF">FIM1_3646</name>
</gene>
<proteinExistence type="inferred from homology"/>
<dbReference type="CDD" id="cd02989">
    <property type="entry name" value="Phd_like_TxnDC9"/>
    <property type="match status" value="1"/>
</dbReference>
<feature type="coiled-coil region" evidence="2">
    <location>
        <begin position="10"/>
        <end position="41"/>
    </location>
</feature>
<organism evidence="4 5">
    <name type="scientific">Kluyveromyces marxianus</name>
    <name type="common">Yeast</name>
    <name type="synonym">Candida kefyr</name>
    <dbReference type="NCBI Taxonomy" id="4911"/>
    <lineage>
        <taxon>Eukaryota</taxon>
        <taxon>Fungi</taxon>
        <taxon>Dikarya</taxon>
        <taxon>Ascomycota</taxon>
        <taxon>Saccharomycotina</taxon>
        <taxon>Saccharomycetes</taxon>
        <taxon>Saccharomycetales</taxon>
        <taxon>Saccharomycetaceae</taxon>
        <taxon>Kluyveromyces</taxon>
    </lineage>
</organism>
<protein>
    <submittedName>
        <fullName evidence="4">Phosducin-like protein 1</fullName>
    </submittedName>
</protein>
<evidence type="ECO:0000259" key="3">
    <source>
        <dbReference type="Pfam" id="PF02114"/>
    </source>
</evidence>
<dbReference type="Gene3D" id="3.40.30.10">
    <property type="entry name" value="Glutaredoxin"/>
    <property type="match status" value="1"/>
</dbReference>
<accession>A0ABX6F188</accession>
<evidence type="ECO:0000256" key="1">
    <source>
        <dbReference type="ARBA" id="ARBA00009686"/>
    </source>
</evidence>
<dbReference type="SUPFAM" id="SSF52833">
    <property type="entry name" value="Thioredoxin-like"/>
    <property type="match status" value="1"/>
</dbReference>
<name>A0ABX6F188_KLUMA</name>
<feature type="domain" description="Phosducin" evidence="3">
    <location>
        <begin position="21"/>
        <end position="199"/>
    </location>
</feature>
<keyword evidence="5" id="KW-1185">Reference proteome</keyword>
<evidence type="ECO:0000313" key="4">
    <source>
        <dbReference type="EMBL" id="QGN16919.1"/>
    </source>
</evidence>
<comment type="similarity">
    <text evidence="1">Belongs to the phosducin family.</text>
</comment>
<dbReference type="InterPro" id="IPR036249">
    <property type="entry name" value="Thioredoxin-like_sf"/>
</dbReference>
<dbReference type="InterPro" id="IPR024253">
    <property type="entry name" value="Phosducin_thioredoxin-like_dom"/>
</dbReference>
<reference evidence="4 5" key="1">
    <citation type="submission" date="2016-03" db="EMBL/GenBank/DDBJ databases">
        <title>How can Kluyveromyces marxianus grow so fast - potential evolutionary course in Saccharomyces Complex revealed by comparative genomics.</title>
        <authorList>
            <person name="Mo W."/>
            <person name="Lu W."/>
            <person name="Yang X."/>
            <person name="Qi J."/>
            <person name="Lv H."/>
        </authorList>
    </citation>
    <scope>NUCLEOTIDE SEQUENCE [LARGE SCALE GENOMIC DNA]</scope>
    <source>
        <strain evidence="4 5">FIM1</strain>
    </source>
</reference>
<sequence>MDKVHGKGGTTSEEEDIDDLIKQLDDEEDEYLAKYRDHRLEELSEQMKKVKKNVESGNYGTVNTFHDEQQLISASSSAERCVVHFFIDSFKKCQLMDSKLLSVAESNLTTRFFRISVEECPFLVEKLSLKVLPVVIAYKNGIEQDRLIGFSKLGDNPDDFSIQQLERWLIQSGVVPKKDAKLLLLSKHNEQVVKSAKRDVSNRHFEVGKDDDSDDDDYWD</sequence>
<dbReference type="Proteomes" id="UP000422736">
    <property type="component" value="Chromosome 5"/>
</dbReference>
<dbReference type="PANTHER" id="PTHR21148">
    <property type="entry name" value="THIOREDOXIN DOMAIN-CONTAINING PROTEIN 9"/>
    <property type="match status" value="1"/>
</dbReference>
<dbReference type="EMBL" id="CP015058">
    <property type="protein sequence ID" value="QGN16919.1"/>
    <property type="molecule type" value="Genomic_DNA"/>
</dbReference>
<dbReference type="Pfam" id="PF02114">
    <property type="entry name" value="Phosducin"/>
    <property type="match status" value="1"/>
</dbReference>
<evidence type="ECO:0000313" key="5">
    <source>
        <dbReference type="Proteomes" id="UP000422736"/>
    </source>
</evidence>
<evidence type="ECO:0000256" key="2">
    <source>
        <dbReference type="SAM" id="Coils"/>
    </source>
</evidence>